<keyword evidence="5" id="KW-1185">Reference proteome</keyword>
<comment type="similarity">
    <text evidence="2">Belongs to the tRNA methyltransferase O family.</text>
</comment>
<dbReference type="Gene3D" id="3.30.2310.10">
    <property type="entry name" value="YaeB-like"/>
    <property type="match status" value="1"/>
</dbReference>
<accession>A0ABP7MXF6</accession>
<sequence length="266" mass="29670">MANPTLTPTEPTQAEPVQVEPIQVEPVQVEPIGIVQSPFKQKFGIPRQPGLAKHASACIEIAPKYARPEAFEGIEQYSHLWIEFYFHQTASDDWKPSVRPPRLGGNQKLGCFATRTNFRPNNLGLSVVRFDKLEVHQNGIRLHISGHDLLDQTPIIDIKPYIPYSDSVITATAGDFEQAPATSLHVCFTGTSEAQLKTLAASHPDLKTLIEEIISQDPRPAYMKVKANRDEFTVRLYDFDIKWQVSGQTANILAIQPLNSPLPNNP</sequence>
<evidence type="ECO:0000313" key="5">
    <source>
        <dbReference type="Proteomes" id="UP001501565"/>
    </source>
</evidence>
<organism evidence="4 5">
    <name type="scientific">Litoribacillus peritrichatus</name>
    <dbReference type="NCBI Taxonomy" id="718191"/>
    <lineage>
        <taxon>Bacteria</taxon>
        <taxon>Pseudomonadati</taxon>
        <taxon>Pseudomonadota</taxon>
        <taxon>Gammaproteobacteria</taxon>
        <taxon>Oceanospirillales</taxon>
        <taxon>Oceanospirillaceae</taxon>
        <taxon>Litoribacillus</taxon>
    </lineage>
</organism>
<comment type="caution">
    <text evidence="4">The sequence shown here is derived from an EMBL/GenBank/DDBJ whole genome shotgun (WGS) entry which is preliminary data.</text>
</comment>
<dbReference type="Proteomes" id="UP001501565">
    <property type="component" value="Unassembled WGS sequence"/>
</dbReference>
<dbReference type="InterPro" id="IPR040372">
    <property type="entry name" value="YaeB-like"/>
</dbReference>
<evidence type="ECO:0000259" key="3">
    <source>
        <dbReference type="PROSITE" id="PS51668"/>
    </source>
</evidence>
<dbReference type="CDD" id="cd09281">
    <property type="entry name" value="UPF0066"/>
    <property type="match status" value="1"/>
</dbReference>
<reference evidence="5" key="1">
    <citation type="journal article" date="2019" name="Int. J. Syst. Evol. Microbiol.">
        <title>The Global Catalogue of Microorganisms (GCM) 10K type strain sequencing project: providing services to taxonomists for standard genome sequencing and annotation.</title>
        <authorList>
            <consortium name="The Broad Institute Genomics Platform"/>
            <consortium name="The Broad Institute Genome Sequencing Center for Infectious Disease"/>
            <person name="Wu L."/>
            <person name="Ma J."/>
        </authorList>
    </citation>
    <scope>NUCLEOTIDE SEQUENCE [LARGE SCALE GENOMIC DNA]</scope>
    <source>
        <strain evidence="5">JCM 17551</strain>
    </source>
</reference>
<dbReference type="PROSITE" id="PS51668">
    <property type="entry name" value="TSAA_2"/>
    <property type="match status" value="1"/>
</dbReference>
<name>A0ABP7MXF6_9GAMM</name>
<dbReference type="Gene3D" id="2.40.30.70">
    <property type="entry name" value="YaeB-like"/>
    <property type="match status" value="1"/>
</dbReference>
<dbReference type="RefSeq" id="WP_344799507.1">
    <property type="nucleotide sequence ID" value="NZ_BAABBN010000007.1"/>
</dbReference>
<evidence type="ECO:0000313" key="4">
    <source>
        <dbReference type="EMBL" id="GAA3932202.1"/>
    </source>
</evidence>
<protein>
    <submittedName>
        <fullName evidence="4">tRNA (N6-threonylcarbamoyladenosine(37)-N6)-methyltransferase TrmO</fullName>
    </submittedName>
</protein>
<dbReference type="InterPro" id="IPR036413">
    <property type="entry name" value="YaeB-like_sf"/>
</dbReference>
<dbReference type="InterPro" id="IPR041369">
    <property type="entry name" value="TrmO_C"/>
</dbReference>
<keyword evidence="1" id="KW-0949">S-adenosyl-L-methionine</keyword>
<dbReference type="PANTHER" id="PTHR12818:SF0">
    <property type="entry name" value="TRNA (ADENINE(37)-N6)-METHYLTRANSFERASE"/>
    <property type="match status" value="1"/>
</dbReference>
<dbReference type="SUPFAM" id="SSF118196">
    <property type="entry name" value="YaeB-like"/>
    <property type="match status" value="1"/>
</dbReference>
<feature type="domain" description="TsaA-like" evidence="3">
    <location>
        <begin position="29"/>
        <end position="170"/>
    </location>
</feature>
<gene>
    <name evidence="4" type="primary">tsaA</name>
    <name evidence="4" type="ORF">GCM10022277_31370</name>
</gene>
<dbReference type="Pfam" id="PF01980">
    <property type="entry name" value="TrmO_N"/>
    <property type="match status" value="1"/>
</dbReference>
<dbReference type="NCBIfam" id="TIGR00104">
    <property type="entry name" value="tRNA_TsaA"/>
    <property type="match status" value="1"/>
</dbReference>
<evidence type="ECO:0000256" key="2">
    <source>
        <dbReference type="ARBA" id="ARBA00033753"/>
    </source>
</evidence>
<dbReference type="InterPro" id="IPR023370">
    <property type="entry name" value="TrmO-like_N"/>
</dbReference>
<dbReference type="EMBL" id="BAABBN010000007">
    <property type="protein sequence ID" value="GAA3932202.1"/>
    <property type="molecule type" value="Genomic_DNA"/>
</dbReference>
<dbReference type="InterPro" id="IPR036414">
    <property type="entry name" value="YaeB_N_sf"/>
</dbReference>
<evidence type="ECO:0000256" key="1">
    <source>
        <dbReference type="ARBA" id="ARBA00022691"/>
    </source>
</evidence>
<proteinExistence type="inferred from homology"/>
<dbReference type="Pfam" id="PF18389">
    <property type="entry name" value="TrmO_C"/>
    <property type="match status" value="1"/>
</dbReference>
<dbReference type="PANTHER" id="PTHR12818">
    <property type="entry name" value="TRNA (ADENINE(37)-N6)-METHYLTRANSFERASE"/>
    <property type="match status" value="1"/>
</dbReference>